<feature type="region of interest" description="Disordered" evidence="6">
    <location>
        <begin position="402"/>
        <end position="423"/>
    </location>
</feature>
<evidence type="ECO:0000256" key="6">
    <source>
        <dbReference type="SAM" id="MobiDB-lite"/>
    </source>
</evidence>
<dbReference type="InterPro" id="IPR036188">
    <property type="entry name" value="FAD/NAD-bd_sf"/>
</dbReference>
<name>A0AAD1M346_MYCXE</name>
<evidence type="ECO:0000256" key="3">
    <source>
        <dbReference type="ARBA" id="ARBA00022827"/>
    </source>
</evidence>
<dbReference type="EMBL" id="AP022314">
    <property type="protein sequence ID" value="BBU24130.1"/>
    <property type="molecule type" value="Genomic_DNA"/>
</dbReference>
<evidence type="ECO:0000256" key="5">
    <source>
        <dbReference type="ARBA" id="ARBA00023033"/>
    </source>
</evidence>
<evidence type="ECO:0000256" key="1">
    <source>
        <dbReference type="ARBA" id="ARBA00001974"/>
    </source>
</evidence>
<dbReference type="Proteomes" id="UP000464624">
    <property type="component" value="Chromosome"/>
</dbReference>
<dbReference type="GO" id="GO:0004497">
    <property type="term" value="F:monooxygenase activity"/>
    <property type="evidence" value="ECO:0007669"/>
    <property type="project" value="UniProtKB-KW"/>
</dbReference>
<dbReference type="InterPro" id="IPR050493">
    <property type="entry name" value="FAD-dep_Monooxygenase_BioMet"/>
</dbReference>
<comment type="cofactor">
    <cofactor evidence="1">
        <name>FAD</name>
        <dbReference type="ChEBI" id="CHEBI:57692"/>
    </cofactor>
</comment>
<evidence type="ECO:0000259" key="7">
    <source>
        <dbReference type="Pfam" id="PF01494"/>
    </source>
</evidence>
<keyword evidence="3" id="KW-0274">FAD</keyword>
<proteinExistence type="predicted"/>
<dbReference type="GO" id="GO:0071949">
    <property type="term" value="F:FAD binding"/>
    <property type="evidence" value="ECO:0007669"/>
    <property type="project" value="InterPro"/>
</dbReference>
<evidence type="ECO:0000256" key="4">
    <source>
        <dbReference type="ARBA" id="ARBA00023002"/>
    </source>
</evidence>
<dbReference type="PANTHER" id="PTHR13789:SF318">
    <property type="entry name" value="GERANYLGERANYL DIPHOSPHATE REDUCTASE"/>
    <property type="match status" value="1"/>
</dbReference>
<keyword evidence="2" id="KW-0285">Flavoprotein</keyword>
<dbReference type="Pfam" id="PF01494">
    <property type="entry name" value="FAD_binding_3"/>
    <property type="match status" value="1"/>
</dbReference>
<accession>A0AAD1M346</accession>
<dbReference type="SUPFAM" id="SSF51905">
    <property type="entry name" value="FAD/NAD(P)-binding domain"/>
    <property type="match status" value="1"/>
</dbReference>
<evidence type="ECO:0000313" key="8">
    <source>
        <dbReference type="EMBL" id="BBU24130.1"/>
    </source>
</evidence>
<evidence type="ECO:0000313" key="9">
    <source>
        <dbReference type="Proteomes" id="UP000464624"/>
    </source>
</evidence>
<dbReference type="PANTHER" id="PTHR13789">
    <property type="entry name" value="MONOOXYGENASE"/>
    <property type="match status" value="1"/>
</dbReference>
<keyword evidence="5 8" id="KW-0503">Monooxygenase</keyword>
<organism evidence="8 9">
    <name type="scientific">Mycobacterium xenopi</name>
    <dbReference type="NCBI Taxonomy" id="1789"/>
    <lineage>
        <taxon>Bacteria</taxon>
        <taxon>Bacillati</taxon>
        <taxon>Actinomycetota</taxon>
        <taxon>Actinomycetes</taxon>
        <taxon>Mycobacteriales</taxon>
        <taxon>Mycobacteriaceae</taxon>
        <taxon>Mycobacterium</taxon>
    </lineage>
</organism>
<dbReference type="KEGG" id="mxe:MYXE_39200"/>
<evidence type="ECO:0000256" key="2">
    <source>
        <dbReference type="ARBA" id="ARBA00022630"/>
    </source>
</evidence>
<dbReference type="AlphaFoldDB" id="A0AAD1M346"/>
<feature type="domain" description="FAD-binding" evidence="7">
    <location>
        <begin position="14"/>
        <end position="342"/>
    </location>
</feature>
<reference evidence="8 9" key="1">
    <citation type="submission" date="2019-12" db="EMBL/GenBank/DDBJ databases">
        <title>Complete genome sequence of Mycolicibacterium xenopi str. JCM15661T.</title>
        <authorList>
            <person name="Yoshida M."/>
            <person name="Fukano H."/>
            <person name="Asakura T."/>
            <person name="Hoshino Y."/>
        </authorList>
    </citation>
    <scope>NUCLEOTIDE SEQUENCE [LARGE SCALE GENOMIC DNA]</scope>
    <source>
        <strain evidence="8 9">JCM 15661T</strain>
    </source>
</reference>
<gene>
    <name evidence="8" type="ORF">MYXE_39200</name>
</gene>
<dbReference type="RefSeq" id="WP_085195588.1">
    <property type="nucleotide sequence ID" value="NZ_AP022314.1"/>
</dbReference>
<dbReference type="InterPro" id="IPR002938">
    <property type="entry name" value="FAD-bd"/>
</dbReference>
<dbReference type="PRINTS" id="PR00420">
    <property type="entry name" value="RNGMNOXGNASE"/>
</dbReference>
<sequence length="423" mass="45913">MPIARAPSTRPLRILVVGAGVGGLSVARGLLRDGHDVTVFEQRPHVTPGGGAVTIWSNGATVLRQLGVDMEGAGQLISTVRVHTFRGHPITRLDVTAIADRLGEPVRMVPRRVLLERLMDGFPGERVRCNARAVEVLNTGTGARIEFADGSSAEGDVLIGADGVHSVVREFVGAQRVRPTGWCSWQGLATLPEIADKHVALMMIGEHANLGLWPAGGWALQWWFDLPWSPECVRPQRPLDMIRSNFTGWADCVDELLATLTDEDLAPSPFPHFRHPIPRAGQGAVTLLGDAAHTMPPTLAQGTNQALLDTMVLCKALSDFCPDVPGALRWYENTRRHKVKAVSWLTTQQVSRSEAALKPVAMVPDRFTTWALTTFLRWTSHSKMSAQISRDLYARDNHPVVPQLSTAVNPSGGAEHGTGEPPG</sequence>
<dbReference type="Gene3D" id="3.50.50.60">
    <property type="entry name" value="FAD/NAD(P)-binding domain"/>
    <property type="match status" value="1"/>
</dbReference>
<keyword evidence="4" id="KW-0560">Oxidoreductase</keyword>
<protein>
    <submittedName>
        <fullName evidence="8">Monooxygenase</fullName>
    </submittedName>
</protein>